<evidence type="ECO:0000259" key="5">
    <source>
        <dbReference type="PROSITE" id="PS50937"/>
    </source>
</evidence>
<evidence type="ECO:0000256" key="4">
    <source>
        <dbReference type="ARBA" id="ARBA00023163"/>
    </source>
</evidence>
<dbReference type="Pfam" id="PF07739">
    <property type="entry name" value="TipAS"/>
    <property type="match status" value="1"/>
</dbReference>
<evidence type="ECO:0000256" key="1">
    <source>
        <dbReference type="ARBA" id="ARBA00022491"/>
    </source>
</evidence>
<dbReference type="GO" id="GO:0003677">
    <property type="term" value="F:DNA binding"/>
    <property type="evidence" value="ECO:0007669"/>
    <property type="project" value="UniProtKB-KW"/>
</dbReference>
<evidence type="ECO:0000313" key="6">
    <source>
        <dbReference type="EMBL" id="QDY77662.1"/>
    </source>
</evidence>
<dbReference type="Gene3D" id="1.10.490.50">
    <property type="entry name" value="Antibiotic binding domain of TipA-like multidrug resistance regulators"/>
    <property type="match status" value="1"/>
</dbReference>
<dbReference type="SUPFAM" id="SSF89082">
    <property type="entry name" value="Antibiotic binding domain of TipA-like multidrug resistance regulators"/>
    <property type="match status" value="1"/>
</dbReference>
<dbReference type="InterPro" id="IPR047057">
    <property type="entry name" value="MerR_fam"/>
</dbReference>
<name>A0A5B8IHC2_9ACTN</name>
<reference evidence="6 7" key="1">
    <citation type="submission" date="2019-07" db="EMBL/GenBank/DDBJ databases">
        <authorList>
            <person name="Zhu P."/>
        </authorList>
    </citation>
    <scope>NUCLEOTIDE SEQUENCE [LARGE SCALE GENOMIC DNA]</scope>
    <source>
        <strain evidence="6 7">SSL-25</strain>
    </source>
</reference>
<proteinExistence type="predicted"/>
<keyword evidence="7" id="KW-1185">Reference proteome</keyword>
<dbReference type="Gene3D" id="1.10.1660.10">
    <property type="match status" value="1"/>
</dbReference>
<keyword evidence="3" id="KW-0238">DNA-binding</keyword>
<dbReference type="SUPFAM" id="SSF46955">
    <property type="entry name" value="Putative DNA-binding domain"/>
    <property type="match status" value="1"/>
</dbReference>
<dbReference type="SMART" id="SM00422">
    <property type="entry name" value="HTH_MERR"/>
    <property type="match status" value="1"/>
</dbReference>
<organism evidence="6 7">
    <name type="scientific">Streptomyces qinzhouensis</name>
    <dbReference type="NCBI Taxonomy" id="2599401"/>
    <lineage>
        <taxon>Bacteria</taxon>
        <taxon>Bacillati</taxon>
        <taxon>Actinomycetota</taxon>
        <taxon>Actinomycetes</taxon>
        <taxon>Kitasatosporales</taxon>
        <taxon>Streptomycetaceae</taxon>
        <taxon>Streptomyces</taxon>
    </lineage>
</organism>
<dbReference type="OrthoDB" id="9809391at2"/>
<evidence type="ECO:0000256" key="2">
    <source>
        <dbReference type="ARBA" id="ARBA00023015"/>
    </source>
</evidence>
<accession>A0A5B8IHC2</accession>
<dbReference type="PANTHER" id="PTHR30204:SF69">
    <property type="entry name" value="MERR-FAMILY TRANSCRIPTIONAL REGULATOR"/>
    <property type="match status" value="1"/>
</dbReference>
<dbReference type="Pfam" id="PF13411">
    <property type="entry name" value="MerR_1"/>
    <property type="match status" value="1"/>
</dbReference>
<keyword evidence="2" id="KW-0805">Transcription regulation</keyword>
<dbReference type="CDD" id="cd01106">
    <property type="entry name" value="HTH_TipAL-Mta"/>
    <property type="match status" value="1"/>
</dbReference>
<gene>
    <name evidence="6" type="ORF">FQU76_15295</name>
</gene>
<feature type="domain" description="HTH merR-type" evidence="5">
    <location>
        <begin position="1"/>
        <end position="71"/>
    </location>
</feature>
<dbReference type="AlphaFoldDB" id="A0A5B8IHC2"/>
<evidence type="ECO:0000256" key="3">
    <source>
        <dbReference type="ARBA" id="ARBA00023125"/>
    </source>
</evidence>
<keyword evidence="1" id="KW-0678">Repressor</keyword>
<evidence type="ECO:0000313" key="7">
    <source>
        <dbReference type="Proteomes" id="UP000320580"/>
    </source>
</evidence>
<dbReference type="PRINTS" id="PR00040">
    <property type="entry name" value="HTHMERR"/>
</dbReference>
<keyword evidence="4" id="KW-0804">Transcription</keyword>
<protein>
    <submittedName>
        <fullName evidence="6">MerR family transcriptional regulator</fullName>
    </submittedName>
</protein>
<dbReference type="KEGG" id="sqz:FQU76_15295"/>
<dbReference type="InterPro" id="IPR012925">
    <property type="entry name" value="TipAS_dom"/>
</dbReference>
<dbReference type="InterPro" id="IPR036244">
    <property type="entry name" value="TipA-like_antibiotic-bd"/>
</dbReference>
<dbReference type="RefSeq" id="WP_146480995.1">
    <property type="nucleotide sequence ID" value="NZ_CP042266.1"/>
</dbReference>
<dbReference type="InterPro" id="IPR009061">
    <property type="entry name" value="DNA-bd_dom_put_sf"/>
</dbReference>
<dbReference type="Proteomes" id="UP000320580">
    <property type="component" value="Chromosome"/>
</dbReference>
<sequence>MEWSIQEVARRAGTTSRTLRHYADIGLLAPHRIGSNGYRYYGPDELVRLQRILLLRELGLGLPAIAGVLAGRQDTSVALRTHLELLELERDRLARRIASVRTTLRKTERGEELMAEDVLDGFDNRQYEKEVKERWGPDAWRESNRRWQQLGEDERRAHLLDHEAIARDYARALKDGAEPGDETAQAVTRRMYAWQSLMTTPSKYHFIGLGEMFAADRRFGDNYDKYGAGTASFVRDAMRWYAERHLTD</sequence>
<dbReference type="GO" id="GO:0003700">
    <property type="term" value="F:DNA-binding transcription factor activity"/>
    <property type="evidence" value="ECO:0007669"/>
    <property type="project" value="InterPro"/>
</dbReference>
<dbReference type="EMBL" id="CP042266">
    <property type="protein sequence ID" value="QDY77662.1"/>
    <property type="molecule type" value="Genomic_DNA"/>
</dbReference>
<dbReference type="PROSITE" id="PS50937">
    <property type="entry name" value="HTH_MERR_2"/>
    <property type="match status" value="1"/>
</dbReference>
<dbReference type="PANTHER" id="PTHR30204">
    <property type="entry name" value="REDOX-CYCLING DRUG-SENSING TRANSCRIPTIONAL ACTIVATOR SOXR"/>
    <property type="match status" value="1"/>
</dbReference>
<dbReference type="InterPro" id="IPR000551">
    <property type="entry name" value="MerR-type_HTH_dom"/>
</dbReference>